<keyword evidence="1" id="KW-0805">Transcription regulation</keyword>
<evidence type="ECO:0000256" key="1">
    <source>
        <dbReference type="ARBA" id="ARBA00023015"/>
    </source>
</evidence>
<keyword evidence="6" id="KW-1185">Reference proteome</keyword>
<name>A0A2N3LNZ5_9BACI</name>
<evidence type="ECO:0000313" key="5">
    <source>
        <dbReference type="EMBL" id="PKR86336.1"/>
    </source>
</evidence>
<dbReference type="GO" id="GO:0045892">
    <property type="term" value="P:negative regulation of DNA-templated transcription"/>
    <property type="evidence" value="ECO:0007669"/>
    <property type="project" value="TreeGrafter"/>
</dbReference>
<dbReference type="InterPro" id="IPR011663">
    <property type="entry name" value="UTRA"/>
</dbReference>
<dbReference type="InterPro" id="IPR050679">
    <property type="entry name" value="Bact_HTH_transcr_reg"/>
</dbReference>
<keyword evidence="3" id="KW-0804">Transcription</keyword>
<sequence>MIDKKSRLPLYAQLIDIIVKKISSGEWKEFDKLPSERELCEMYDISRTTIRQAMIELENEGHIYKEHGKGSFVSPRTFTQNLVSLYSFSEEMKKLGKKPSVKILSFEIMPAPNKVAKELELRETEHVYAFIRLRLADDEPIMYETTYLPVNQFPNLTKKELESNYMYSIFRNKYNINITNTNERFKAVGVGSLEAPYLMEKEGSPALRIERVAFFHQQAVEYTISTARGEKFVYATELR</sequence>
<organism evidence="5 6">
    <name type="scientific">Heyndrickxia camelliae</name>
    <dbReference type="NCBI Taxonomy" id="1707093"/>
    <lineage>
        <taxon>Bacteria</taxon>
        <taxon>Bacillati</taxon>
        <taxon>Bacillota</taxon>
        <taxon>Bacilli</taxon>
        <taxon>Bacillales</taxon>
        <taxon>Bacillaceae</taxon>
        <taxon>Heyndrickxia</taxon>
    </lineage>
</organism>
<protein>
    <submittedName>
        <fullName evidence="5">GntR family transcriptional regulator</fullName>
    </submittedName>
</protein>
<dbReference type="PROSITE" id="PS50949">
    <property type="entry name" value="HTH_GNTR"/>
    <property type="match status" value="1"/>
</dbReference>
<dbReference type="PANTHER" id="PTHR44846:SF1">
    <property type="entry name" value="MANNOSYL-D-GLYCERATE TRANSPORT_METABOLISM SYSTEM REPRESSOR MNGR-RELATED"/>
    <property type="match status" value="1"/>
</dbReference>
<comment type="caution">
    <text evidence="5">The sequence shown here is derived from an EMBL/GenBank/DDBJ whole genome shotgun (WGS) entry which is preliminary data.</text>
</comment>
<accession>A0A2N3LNZ5</accession>
<evidence type="ECO:0000313" key="6">
    <source>
        <dbReference type="Proteomes" id="UP000233440"/>
    </source>
</evidence>
<dbReference type="SUPFAM" id="SSF46785">
    <property type="entry name" value="Winged helix' DNA-binding domain"/>
    <property type="match status" value="1"/>
</dbReference>
<feature type="domain" description="HTH gntR-type" evidence="4">
    <location>
        <begin position="8"/>
        <end position="76"/>
    </location>
</feature>
<dbReference type="GO" id="GO:0003700">
    <property type="term" value="F:DNA-binding transcription factor activity"/>
    <property type="evidence" value="ECO:0007669"/>
    <property type="project" value="InterPro"/>
</dbReference>
<dbReference type="GO" id="GO:0003677">
    <property type="term" value="F:DNA binding"/>
    <property type="evidence" value="ECO:0007669"/>
    <property type="project" value="UniProtKB-KW"/>
</dbReference>
<dbReference type="PANTHER" id="PTHR44846">
    <property type="entry name" value="MANNOSYL-D-GLYCERATE TRANSPORT/METABOLISM SYSTEM REPRESSOR MNGR-RELATED"/>
    <property type="match status" value="1"/>
</dbReference>
<dbReference type="InterPro" id="IPR028978">
    <property type="entry name" value="Chorismate_lyase_/UTRA_dom_sf"/>
</dbReference>
<dbReference type="InterPro" id="IPR036390">
    <property type="entry name" value="WH_DNA-bd_sf"/>
</dbReference>
<dbReference type="RefSeq" id="WP_101352974.1">
    <property type="nucleotide sequence ID" value="NZ_PIQO01000002.1"/>
</dbReference>
<dbReference type="CDD" id="cd07377">
    <property type="entry name" value="WHTH_GntR"/>
    <property type="match status" value="1"/>
</dbReference>
<dbReference type="SMART" id="SM00866">
    <property type="entry name" value="UTRA"/>
    <property type="match status" value="1"/>
</dbReference>
<dbReference type="AlphaFoldDB" id="A0A2N3LNZ5"/>
<gene>
    <name evidence="5" type="ORF">CWO92_04345</name>
</gene>
<dbReference type="Proteomes" id="UP000233440">
    <property type="component" value="Unassembled WGS sequence"/>
</dbReference>
<dbReference type="Gene3D" id="1.10.10.10">
    <property type="entry name" value="Winged helix-like DNA-binding domain superfamily/Winged helix DNA-binding domain"/>
    <property type="match status" value="1"/>
</dbReference>
<dbReference type="EMBL" id="PIQO01000002">
    <property type="protein sequence ID" value="PKR86336.1"/>
    <property type="molecule type" value="Genomic_DNA"/>
</dbReference>
<dbReference type="SMART" id="SM00345">
    <property type="entry name" value="HTH_GNTR"/>
    <property type="match status" value="1"/>
</dbReference>
<dbReference type="Pfam" id="PF00392">
    <property type="entry name" value="GntR"/>
    <property type="match status" value="1"/>
</dbReference>
<dbReference type="PRINTS" id="PR00035">
    <property type="entry name" value="HTHGNTR"/>
</dbReference>
<proteinExistence type="predicted"/>
<dbReference type="OrthoDB" id="457376at2"/>
<keyword evidence="2" id="KW-0238">DNA-binding</keyword>
<dbReference type="InterPro" id="IPR036388">
    <property type="entry name" value="WH-like_DNA-bd_sf"/>
</dbReference>
<evidence type="ECO:0000259" key="4">
    <source>
        <dbReference type="PROSITE" id="PS50949"/>
    </source>
</evidence>
<evidence type="ECO:0000256" key="3">
    <source>
        <dbReference type="ARBA" id="ARBA00023163"/>
    </source>
</evidence>
<evidence type="ECO:0000256" key="2">
    <source>
        <dbReference type="ARBA" id="ARBA00023125"/>
    </source>
</evidence>
<dbReference type="Pfam" id="PF07702">
    <property type="entry name" value="UTRA"/>
    <property type="match status" value="1"/>
</dbReference>
<dbReference type="SUPFAM" id="SSF64288">
    <property type="entry name" value="Chorismate lyase-like"/>
    <property type="match status" value="1"/>
</dbReference>
<dbReference type="Gene3D" id="3.40.1410.10">
    <property type="entry name" value="Chorismate lyase-like"/>
    <property type="match status" value="1"/>
</dbReference>
<dbReference type="InterPro" id="IPR000524">
    <property type="entry name" value="Tscrpt_reg_HTH_GntR"/>
</dbReference>
<dbReference type="FunFam" id="1.10.10.10:FF:000079">
    <property type="entry name" value="GntR family transcriptional regulator"/>
    <property type="match status" value="1"/>
</dbReference>
<reference evidence="5 6" key="1">
    <citation type="submission" date="2017-11" db="EMBL/GenBank/DDBJ databases">
        <title>Bacillus camelliae sp. nov., isolated from pu'er tea.</title>
        <authorList>
            <person name="Niu L."/>
        </authorList>
    </citation>
    <scope>NUCLEOTIDE SEQUENCE [LARGE SCALE GENOMIC DNA]</scope>
    <source>
        <strain evidence="5 6">7578-1</strain>
    </source>
</reference>